<dbReference type="GO" id="GO:0000270">
    <property type="term" value="P:peptidoglycan metabolic process"/>
    <property type="evidence" value="ECO:0007669"/>
    <property type="project" value="TreeGrafter"/>
</dbReference>
<feature type="transmembrane region" description="Helical" evidence="1">
    <location>
        <begin position="13"/>
        <end position="31"/>
    </location>
</feature>
<keyword evidence="4" id="KW-1185">Reference proteome</keyword>
<dbReference type="OrthoDB" id="9809813at2"/>
<organism evidence="3 4">
    <name type="scientific">Noviherbaspirillum denitrificans</name>
    <dbReference type="NCBI Taxonomy" id="1968433"/>
    <lineage>
        <taxon>Bacteria</taxon>
        <taxon>Pseudomonadati</taxon>
        <taxon>Pseudomonadota</taxon>
        <taxon>Betaproteobacteria</taxon>
        <taxon>Burkholderiales</taxon>
        <taxon>Oxalobacteraceae</taxon>
        <taxon>Noviherbaspirillum</taxon>
    </lineage>
</organism>
<sequence>MTQFDLFALLRELILPPASLFILFVAGVLLAKRYVGAGRMIAASAIALLYLLCSGFGTLVFVAPLEALTSPLSSSNAKGAQAIVVLAAGRIADAPEYGGAEQPDYIALARLRYAARLQRETGLPILVSGGNGTEDGRFKPKALAMKRALEEEFGVPVRWVEPASANTAQNAEFSARSLKQENIRRILLVTDAMHMPRAVMAFKGEGLEVVAAPTVFFGSTMRAWLYPLPTAENLRRTYYALYEWIGLVWYKLRNVPPT</sequence>
<dbReference type="PANTHER" id="PTHR30336">
    <property type="entry name" value="INNER MEMBRANE PROTEIN, PROBABLE PERMEASE"/>
    <property type="match status" value="1"/>
</dbReference>
<name>A0A254TGH8_9BURK</name>
<feature type="domain" description="DUF218" evidence="2">
    <location>
        <begin position="81"/>
        <end position="246"/>
    </location>
</feature>
<dbReference type="InterPro" id="IPR051599">
    <property type="entry name" value="Cell_Envelope_Assoc"/>
</dbReference>
<dbReference type="InterPro" id="IPR014729">
    <property type="entry name" value="Rossmann-like_a/b/a_fold"/>
</dbReference>
<dbReference type="RefSeq" id="WP_088707288.1">
    <property type="nucleotide sequence ID" value="NZ_LSTO01000001.1"/>
</dbReference>
<gene>
    <name evidence="3" type="ORF">AYR66_13820</name>
</gene>
<keyword evidence="1" id="KW-1133">Transmembrane helix</keyword>
<dbReference type="GO" id="GO:0043164">
    <property type="term" value="P:Gram-negative-bacterium-type cell wall biogenesis"/>
    <property type="evidence" value="ECO:0007669"/>
    <property type="project" value="TreeGrafter"/>
</dbReference>
<evidence type="ECO:0000313" key="3">
    <source>
        <dbReference type="EMBL" id="OWW20402.1"/>
    </source>
</evidence>
<accession>A0A254TGH8</accession>
<keyword evidence="1" id="KW-0472">Membrane</keyword>
<dbReference type="PANTHER" id="PTHR30336:SF4">
    <property type="entry name" value="ENVELOPE BIOGENESIS FACTOR ELYC"/>
    <property type="match status" value="1"/>
</dbReference>
<dbReference type="Pfam" id="PF02698">
    <property type="entry name" value="DUF218"/>
    <property type="match status" value="1"/>
</dbReference>
<dbReference type="EMBL" id="LSTO01000001">
    <property type="protein sequence ID" value="OWW20402.1"/>
    <property type="molecule type" value="Genomic_DNA"/>
</dbReference>
<dbReference type="InterPro" id="IPR003848">
    <property type="entry name" value="DUF218"/>
</dbReference>
<feature type="transmembrane region" description="Helical" evidence="1">
    <location>
        <begin position="43"/>
        <end position="65"/>
    </location>
</feature>
<dbReference type="CDD" id="cd06259">
    <property type="entry name" value="YdcF-like"/>
    <property type="match status" value="1"/>
</dbReference>
<dbReference type="Gene3D" id="3.40.50.620">
    <property type="entry name" value="HUPs"/>
    <property type="match status" value="1"/>
</dbReference>
<keyword evidence="1" id="KW-0812">Transmembrane</keyword>
<evidence type="ECO:0000259" key="2">
    <source>
        <dbReference type="Pfam" id="PF02698"/>
    </source>
</evidence>
<evidence type="ECO:0000256" key="1">
    <source>
        <dbReference type="SAM" id="Phobius"/>
    </source>
</evidence>
<evidence type="ECO:0000313" key="4">
    <source>
        <dbReference type="Proteomes" id="UP000197535"/>
    </source>
</evidence>
<dbReference type="AlphaFoldDB" id="A0A254TGH8"/>
<dbReference type="Proteomes" id="UP000197535">
    <property type="component" value="Unassembled WGS sequence"/>
</dbReference>
<dbReference type="GO" id="GO:0005886">
    <property type="term" value="C:plasma membrane"/>
    <property type="evidence" value="ECO:0007669"/>
    <property type="project" value="TreeGrafter"/>
</dbReference>
<protein>
    <recommendedName>
        <fullName evidence="2">DUF218 domain-containing protein</fullName>
    </recommendedName>
</protein>
<proteinExistence type="predicted"/>
<reference evidence="3 4" key="1">
    <citation type="submission" date="2016-02" db="EMBL/GenBank/DDBJ databases">
        <authorList>
            <person name="Wen L."/>
            <person name="He K."/>
            <person name="Yang H."/>
        </authorList>
    </citation>
    <scope>NUCLEOTIDE SEQUENCE [LARGE SCALE GENOMIC DNA]</scope>
    <source>
        <strain evidence="3 4">TSA40</strain>
    </source>
</reference>
<comment type="caution">
    <text evidence="3">The sequence shown here is derived from an EMBL/GenBank/DDBJ whole genome shotgun (WGS) entry which is preliminary data.</text>
</comment>